<dbReference type="InterPro" id="IPR016130">
    <property type="entry name" value="Tyr_Pase_AS"/>
</dbReference>
<dbReference type="PANTHER" id="PTHR31126">
    <property type="entry name" value="TYROSINE-PROTEIN PHOSPHATASE"/>
    <property type="match status" value="1"/>
</dbReference>
<sequence>MMIFLAKTLRHFALTCLAALLCCGAYLGYLRLSGNFHEVIPGELYRSAQPSAADITDYAKRYGIKTIVNLRGPSPSPWYQQELGVSQQLGIEHVDFRMSAGRDLTIDKAERLIALLKSAPKPILIHCEGGADRSGLASVLYLQQVAGVNEEQAEQQLWPVLYGHVGIPYVTRAYAMDRSWLVFEKAFGIES</sequence>
<protein>
    <submittedName>
        <fullName evidence="3">Protein tyrosine phosphatase</fullName>
    </submittedName>
    <submittedName>
        <fullName evidence="2">Protein tyrosine/serine phosphatase</fullName>
    </submittedName>
</protein>
<evidence type="ECO:0000313" key="2">
    <source>
        <dbReference type="EMBL" id="MBB4009532.1"/>
    </source>
</evidence>
<reference evidence="2 5" key="2">
    <citation type="submission" date="2020-08" db="EMBL/GenBank/DDBJ databases">
        <title>Genomic Encyclopedia of Type Strains, Phase IV (KMG-IV): sequencing the most valuable type-strain genomes for metagenomic binning, comparative biology and taxonomic classification.</title>
        <authorList>
            <person name="Goeker M."/>
        </authorList>
    </citation>
    <scope>NUCLEOTIDE SEQUENCE [LARGE SCALE GENOMIC DNA]</scope>
    <source>
        <strain evidence="2 5">DSM 100021</strain>
    </source>
</reference>
<dbReference type="STRING" id="887144.BJF91_06780"/>
<dbReference type="OrthoDB" id="9814896at2"/>
<reference evidence="3 4" key="1">
    <citation type="submission" date="2016-09" db="EMBL/GenBank/DDBJ databases">
        <title>Rhizobium oryziradicis sp. nov., isolated from the root of rice.</title>
        <authorList>
            <person name="Zhao J."/>
            <person name="Zhang X."/>
        </authorList>
    </citation>
    <scope>NUCLEOTIDE SEQUENCE [LARGE SCALE GENOMIC DNA]</scope>
    <source>
        <strain evidence="3 4">14971</strain>
    </source>
</reference>
<dbReference type="EMBL" id="MKIN01000020">
    <property type="protein sequence ID" value="OLP50935.1"/>
    <property type="molecule type" value="Genomic_DNA"/>
</dbReference>
<gene>
    <name evidence="3" type="ORF">BJF91_06780</name>
    <name evidence="2" type="ORF">GGQ71_003820</name>
</gene>
<comment type="similarity">
    <text evidence="1">Belongs to the protein-tyrosine phosphatase family.</text>
</comment>
<dbReference type="Proteomes" id="UP000185598">
    <property type="component" value="Unassembled WGS sequence"/>
</dbReference>
<comment type="caution">
    <text evidence="3">The sequence shown here is derived from an EMBL/GenBank/DDBJ whole genome shotgun (WGS) entry which is preliminary data.</text>
</comment>
<dbReference type="RefSeq" id="WP_075613638.1">
    <property type="nucleotide sequence ID" value="NZ_MKIN01000020.1"/>
</dbReference>
<dbReference type="CDD" id="cd14529">
    <property type="entry name" value="TpbA-like"/>
    <property type="match status" value="1"/>
</dbReference>
<dbReference type="Proteomes" id="UP000544107">
    <property type="component" value="Unassembled WGS sequence"/>
</dbReference>
<dbReference type="Pfam" id="PF13350">
    <property type="entry name" value="Y_phosphatase3"/>
    <property type="match status" value="1"/>
</dbReference>
<dbReference type="EMBL" id="JACIED010000005">
    <property type="protein sequence ID" value="MBB4009532.1"/>
    <property type="molecule type" value="Genomic_DNA"/>
</dbReference>
<evidence type="ECO:0000313" key="3">
    <source>
        <dbReference type="EMBL" id="OLP50935.1"/>
    </source>
</evidence>
<dbReference type="SUPFAM" id="SSF52799">
    <property type="entry name" value="(Phosphotyrosine protein) phosphatases II"/>
    <property type="match status" value="1"/>
</dbReference>
<evidence type="ECO:0000313" key="5">
    <source>
        <dbReference type="Proteomes" id="UP000544107"/>
    </source>
</evidence>
<dbReference type="AlphaFoldDB" id="A0A1Q9A8L6"/>
<keyword evidence="4" id="KW-1185">Reference proteome</keyword>
<evidence type="ECO:0000256" key="1">
    <source>
        <dbReference type="ARBA" id="ARBA00009580"/>
    </source>
</evidence>
<dbReference type="InterPro" id="IPR026893">
    <property type="entry name" value="Tyr/Ser_Pase_IphP-type"/>
</dbReference>
<dbReference type="InterPro" id="IPR029021">
    <property type="entry name" value="Prot-tyrosine_phosphatase-like"/>
</dbReference>
<organism evidence="3 4">
    <name type="scientific">Allorhizobium taibaishanense</name>
    <dbReference type="NCBI Taxonomy" id="887144"/>
    <lineage>
        <taxon>Bacteria</taxon>
        <taxon>Pseudomonadati</taxon>
        <taxon>Pseudomonadota</taxon>
        <taxon>Alphaproteobacteria</taxon>
        <taxon>Hyphomicrobiales</taxon>
        <taxon>Rhizobiaceae</taxon>
        <taxon>Rhizobium/Agrobacterium group</taxon>
        <taxon>Allorhizobium</taxon>
    </lineage>
</organism>
<accession>A0A1Q9A8L6</accession>
<proteinExistence type="inferred from homology"/>
<dbReference type="Gene3D" id="3.90.190.10">
    <property type="entry name" value="Protein tyrosine phosphatase superfamily"/>
    <property type="match status" value="1"/>
</dbReference>
<name>A0A1Q9A8L6_9HYPH</name>
<dbReference type="GO" id="GO:0004721">
    <property type="term" value="F:phosphoprotein phosphatase activity"/>
    <property type="evidence" value="ECO:0007669"/>
    <property type="project" value="InterPro"/>
</dbReference>
<dbReference type="PROSITE" id="PS00383">
    <property type="entry name" value="TYR_PHOSPHATASE_1"/>
    <property type="match status" value="1"/>
</dbReference>
<dbReference type="PANTHER" id="PTHR31126:SF72">
    <property type="entry name" value="DUAL SPECIFICITY PROTEIN PHOSPHATASE TPBA"/>
    <property type="match status" value="1"/>
</dbReference>
<evidence type="ECO:0000313" key="4">
    <source>
        <dbReference type="Proteomes" id="UP000185598"/>
    </source>
</evidence>